<sequence length="115" mass="13509">MFSGKQFKPFRSAIRRILPLIVLLIHFQSQSDLFHIAEALNPPDIFSHRRKNRKANTKTNQQEEKTQAAAAESPNRPESGPLRVRRTRHGHHDLLFLFRRKLKQRTRALLHLKIS</sequence>
<evidence type="ECO:0000313" key="2">
    <source>
        <dbReference type="EMBL" id="MPN41353.1"/>
    </source>
</evidence>
<evidence type="ECO:0000256" key="1">
    <source>
        <dbReference type="SAM" id="MobiDB-lite"/>
    </source>
</evidence>
<accession>A0A645I1H0</accession>
<comment type="caution">
    <text evidence="2">The sequence shown here is derived from an EMBL/GenBank/DDBJ whole genome shotgun (WGS) entry which is preliminary data.</text>
</comment>
<dbReference type="AlphaFoldDB" id="A0A645I1H0"/>
<protein>
    <submittedName>
        <fullName evidence="2">Uncharacterized protein</fullName>
    </submittedName>
</protein>
<organism evidence="2">
    <name type="scientific">bioreactor metagenome</name>
    <dbReference type="NCBI Taxonomy" id="1076179"/>
    <lineage>
        <taxon>unclassified sequences</taxon>
        <taxon>metagenomes</taxon>
        <taxon>ecological metagenomes</taxon>
    </lineage>
</organism>
<feature type="region of interest" description="Disordered" evidence="1">
    <location>
        <begin position="45"/>
        <end position="85"/>
    </location>
</feature>
<proteinExistence type="predicted"/>
<dbReference type="EMBL" id="VSSQ01098340">
    <property type="protein sequence ID" value="MPN41353.1"/>
    <property type="molecule type" value="Genomic_DNA"/>
</dbReference>
<reference evidence="2" key="1">
    <citation type="submission" date="2019-08" db="EMBL/GenBank/DDBJ databases">
        <authorList>
            <person name="Kucharzyk K."/>
            <person name="Murdoch R.W."/>
            <person name="Higgins S."/>
            <person name="Loffler F."/>
        </authorList>
    </citation>
    <scope>NUCLEOTIDE SEQUENCE</scope>
</reference>
<name>A0A645I1H0_9ZZZZ</name>
<gene>
    <name evidence="2" type="ORF">SDC9_188898</name>
</gene>